<feature type="domain" description="FLYWCH-type" evidence="5">
    <location>
        <begin position="5"/>
        <end position="63"/>
    </location>
</feature>
<evidence type="ECO:0000256" key="2">
    <source>
        <dbReference type="ARBA" id="ARBA00022771"/>
    </source>
</evidence>
<dbReference type="STRING" id="9258.ENSOANP00000031274"/>
<feature type="region of interest" description="Disordered" evidence="4">
    <location>
        <begin position="122"/>
        <end position="170"/>
    </location>
</feature>
<dbReference type="RefSeq" id="XP_007658447.2">
    <property type="nucleotide sequence ID" value="XM_007660257.4"/>
</dbReference>
<keyword evidence="1" id="KW-0479">Metal-binding</keyword>
<dbReference type="AlphaFoldDB" id="K7ECL7"/>
<feature type="compositionally biased region" description="Acidic residues" evidence="4">
    <location>
        <begin position="230"/>
        <end position="240"/>
    </location>
</feature>
<dbReference type="Bgee" id="ENSOANG00000028773">
    <property type="expression patterns" value="Expressed in testis and 4 other cell types or tissues"/>
</dbReference>
<name>K7ECL7_ORNAN</name>
<keyword evidence="3" id="KW-0862">Zinc</keyword>
<feature type="region of interest" description="Disordered" evidence="4">
    <location>
        <begin position="267"/>
        <end position="294"/>
    </location>
</feature>
<feature type="region of interest" description="Disordered" evidence="4">
    <location>
        <begin position="418"/>
        <end position="477"/>
    </location>
</feature>
<dbReference type="Pfam" id="PF04500">
    <property type="entry name" value="FLYWCH"/>
    <property type="match status" value="1"/>
</dbReference>
<dbReference type="GeneID" id="103167030"/>
<dbReference type="PANTHER" id="PTHR31665">
    <property type="entry name" value="FLYWCH FAMILY MEMBER 2-RELATED"/>
    <property type="match status" value="1"/>
</dbReference>
<dbReference type="PANTHER" id="PTHR31665:SF0">
    <property type="entry name" value="FLYWCH FAMILY MEMBER 2"/>
    <property type="match status" value="1"/>
</dbReference>
<dbReference type="OrthoDB" id="7962512at2759"/>
<gene>
    <name evidence="6" type="primary">FLYWCH1</name>
</gene>
<dbReference type="InParanoid" id="K7ECL7"/>
<sequence>MPLEFLPTCYGGSFLVYDSFLYKKEKAIGNKVYWRCRDHADYPCSGRAVTVGQRATVTHGHCHAPDMLDLAARRKQQEITDTVLGEGPGNTRKRVGALLGGVDQFLSARMSSTGSLTRTIERLRSRHHTRSWTPSRALPEGPRRRAGGRRSARASEQRPPPPSQCLSTGTQPLLSASLEEVVGRALSPGRQPTLPSPSCCHPEAPARPFPSSTGEEAGGGPLGLVQPKEEEVEEAEEEETAVAGGNSPDFFSFRLSSDATSGLWLSAPGSTATEGEGEARVPATEEATAGSATDRDEMGLEAILHDPVDPQLLCFERKQQVEEFYHHLFHHMAQGEQAHREAPRSNDRLAGAIQELAASQRELARELATGQRELARGQKAVASALCQLAEGHLVLARALGRGMAGLAPKLLGAEPVPGAPDASLASGPTAGRRSLHGQCPRQPPGSSLGREPPTEREQPGHSQQGFLKPELSGSPLP</sequence>
<feature type="region of interest" description="Disordered" evidence="4">
    <location>
        <begin position="184"/>
        <end position="248"/>
    </location>
</feature>
<evidence type="ECO:0000313" key="6">
    <source>
        <dbReference type="Ensembl" id="ENSOANP00000031274.2"/>
    </source>
</evidence>
<reference evidence="6" key="3">
    <citation type="submission" date="2025-09" db="UniProtKB">
        <authorList>
            <consortium name="Ensembl"/>
        </authorList>
    </citation>
    <scope>IDENTIFICATION</scope>
    <source>
        <strain evidence="6">Glennie</strain>
    </source>
</reference>
<evidence type="ECO:0000313" key="7">
    <source>
        <dbReference type="Proteomes" id="UP000002279"/>
    </source>
</evidence>
<reference evidence="6" key="2">
    <citation type="submission" date="2025-08" db="UniProtKB">
        <authorList>
            <consortium name="Ensembl"/>
        </authorList>
    </citation>
    <scope>IDENTIFICATION</scope>
    <source>
        <strain evidence="6">Glennie</strain>
    </source>
</reference>
<dbReference type="KEGG" id="oaa:103167030"/>
<evidence type="ECO:0000256" key="4">
    <source>
        <dbReference type="SAM" id="MobiDB-lite"/>
    </source>
</evidence>
<dbReference type="InterPro" id="IPR040312">
    <property type="entry name" value="FWCH1/FWCH2"/>
</dbReference>
<protein>
    <submittedName>
        <fullName evidence="6">FLYWCH-type zinc finger 1</fullName>
    </submittedName>
</protein>
<dbReference type="Proteomes" id="UP000002279">
    <property type="component" value="Chromosome 11"/>
</dbReference>
<dbReference type="eggNOG" id="ENOG502SQTE">
    <property type="taxonomic scope" value="Eukaryota"/>
</dbReference>
<accession>K7ECL7</accession>
<evidence type="ECO:0000259" key="5">
    <source>
        <dbReference type="Pfam" id="PF04500"/>
    </source>
</evidence>
<reference evidence="6 7" key="1">
    <citation type="journal article" date="2008" name="Nature">
        <title>Genome analysis of the platypus reveals unique signatures of evolution.</title>
        <authorList>
            <person name="Warren W.C."/>
            <person name="Hillier L.W."/>
            <person name="Marshall Graves J.A."/>
            <person name="Birney E."/>
            <person name="Ponting C.P."/>
            <person name="Grutzner F."/>
            <person name="Belov K."/>
            <person name="Miller W."/>
            <person name="Clarke L."/>
            <person name="Chinwalla A.T."/>
            <person name="Yang S.P."/>
            <person name="Heger A."/>
            <person name="Locke D.P."/>
            <person name="Miethke P."/>
            <person name="Waters P.D."/>
            <person name="Veyrunes F."/>
            <person name="Fulton L."/>
            <person name="Fulton B."/>
            <person name="Graves T."/>
            <person name="Wallis J."/>
            <person name="Puente X.S."/>
            <person name="Lopez-Otin C."/>
            <person name="Ordonez G.R."/>
            <person name="Eichler E.E."/>
            <person name="Chen L."/>
            <person name="Cheng Z."/>
            <person name="Deakin J.E."/>
            <person name="Alsop A."/>
            <person name="Thompson K."/>
            <person name="Kirby P."/>
            <person name="Papenfuss A.T."/>
            <person name="Wakefield M.J."/>
            <person name="Olender T."/>
            <person name="Lancet D."/>
            <person name="Huttley G.A."/>
            <person name="Smit A.F."/>
            <person name="Pask A."/>
            <person name="Temple-Smith P."/>
            <person name="Batzer M.A."/>
            <person name="Walker J.A."/>
            <person name="Konkel M.K."/>
            <person name="Harris R.S."/>
            <person name="Whittington C.M."/>
            <person name="Wong E.S."/>
            <person name="Gemmell N.J."/>
            <person name="Buschiazzo E."/>
            <person name="Vargas Jentzsch I.M."/>
            <person name="Merkel A."/>
            <person name="Schmitz J."/>
            <person name="Zemann A."/>
            <person name="Churakov G."/>
            <person name="Kriegs J.O."/>
            <person name="Brosius J."/>
            <person name="Murchison E.P."/>
            <person name="Sachidanandam R."/>
            <person name="Smith C."/>
            <person name="Hannon G.J."/>
            <person name="Tsend-Ayush E."/>
            <person name="McMillan D."/>
            <person name="Attenborough R."/>
            <person name="Rens W."/>
            <person name="Ferguson-Smith M."/>
            <person name="Lefevre C.M."/>
            <person name="Sharp J.A."/>
            <person name="Nicholas K.R."/>
            <person name="Ray D.A."/>
            <person name="Kube M."/>
            <person name="Reinhardt R."/>
            <person name="Pringle T.H."/>
            <person name="Taylor J."/>
            <person name="Jones R.C."/>
            <person name="Nixon B."/>
            <person name="Dacheux J.L."/>
            <person name="Niwa H."/>
            <person name="Sekita Y."/>
            <person name="Huang X."/>
            <person name="Stark A."/>
            <person name="Kheradpour P."/>
            <person name="Kellis M."/>
            <person name="Flicek P."/>
            <person name="Chen Y."/>
            <person name="Webber C."/>
            <person name="Hardison R."/>
            <person name="Nelson J."/>
            <person name="Hallsworth-Pepin K."/>
            <person name="Delehaunty K."/>
            <person name="Markovic C."/>
            <person name="Minx P."/>
            <person name="Feng Y."/>
            <person name="Kremitzki C."/>
            <person name="Mitreva M."/>
            <person name="Glasscock J."/>
            <person name="Wylie T."/>
            <person name="Wohldmann P."/>
            <person name="Thiru P."/>
            <person name="Nhan M.N."/>
            <person name="Pohl C.S."/>
            <person name="Smith S.M."/>
            <person name="Hou S."/>
            <person name="Nefedov M."/>
            <person name="de Jong P.J."/>
            <person name="Renfree M.B."/>
            <person name="Mardis E.R."/>
            <person name="Wilson R.K."/>
        </authorList>
    </citation>
    <scope>NUCLEOTIDE SEQUENCE [LARGE SCALE GENOMIC DNA]</scope>
    <source>
        <strain evidence="6 7">Glennie</strain>
    </source>
</reference>
<dbReference type="InterPro" id="IPR007588">
    <property type="entry name" value="Znf_FLYWCH"/>
</dbReference>
<dbReference type="HOGENOM" id="CLU_572315_0_0_1"/>
<proteinExistence type="predicted"/>
<organism evidence="6 7">
    <name type="scientific">Ornithorhynchus anatinus</name>
    <name type="common">Duckbill platypus</name>
    <dbReference type="NCBI Taxonomy" id="9258"/>
    <lineage>
        <taxon>Eukaryota</taxon>
        <taxon>Metazoa</taxon>
        <taxon>Chordata</taxon>
        <taxon>Craniata</taxon>
        <taxon>Vertebrata</taxon>
        <taxon>Euteleostomi</taxon>
        <taxon>Mammalia</taxon>
        <taxon>Monotremata</taxon>
        <taxon>Ornithorhynchidae</taxon>
        <taxon>Ornithorhynchus</taxon>
    </lineage>
</organism>
<evidence type="ECO:0000256" key="3">
    <source>
        <dbReference type="ARBA" id="ARBA00022833"/>
    </source>
</evidence>
<dbReference type="CTD" id="84256"/>
<keyword evidence="2" id="KW-0863">Zinc-finger</keyword>
<dbReference type="GeneTree" id="ENSGT00530000064166"/>
<keyword evidence="7" id="KW-1185">Reference proteome</keyword>
<evidence type="ECO:0000256" key="1">
    <source>
        <dbReference type="ARBA" id="ARBA00022723"/>
    </source>
</evidence>
<dbReference type="Gene3D" id="2.20.25.240">
    <property type="match status" value="1"/>
</dbReference>
<dbReference type="Ensembl" id="ENSOANT00000040519.2">
    <property type="protein sequence ID" value="ENSOANP00000031274.2"/>
    <property type="gene ID" value="ENSOANG00000028773.2"/>
</dbReference>
<dbReference type="GO" id="GO:0008270">
    <property type="term" value="F:zinc ion binding"/>
    <property type="evidence" value="ECO:0007669"/>
    <property type="project" value="UniProtKB-KW"/>
</dbReference>